<organism evidence="2 3">
    <name type="scientific">Sphingomonas abietis</name>
    <dbReference type="NCBI Taxonomy" id="3012344"/>
    <lineage>
        <taxon>Bacteria</taxon>
        <taxon>Pseudomonadati</taxon>
        <taxon>Pseudomonadota</taxon>
        <taxon>Alphaproteobacteria</taxon>
        <taxon>Sphingomonadales</taxon>
        <taxon>Sphingomonadaceae</taxon>
        <taxon>Sphingomonas</taxon>
    </lineage>
</organism>
<dbReference type="InterPro" id="IPR019533">
    <property type="entry name" value="Peptidase_S26"/>
</dbReference>
<dbReference type="Pfam" id="PF10502">
    <property type="entry name" value="Peptidase_S26"/>
    <property type="match status" value="1"/>
</dbReference>
<keyword evidence="3" id="KW-1185">Reference proteome</keyword>
<dbReference type="Gene3D" id="2.10.109.10">
    <property type="entry name" value="Umud Fragment, subunit A"/>
    <property type="match status" value="1"/>
</dbReference>
<name>A0ABY7NRW6_9SPHN</name>
<evidence type="ECO:0000313" key="2">
    <source>
        <dbReference type="EMBL" id="WBO24296.1"/>
    </source>
</evidence>
<accession>A0ABY7NRW6</accession>
<reference evidence="2 3" key="1">
    <citation type="submission" date="2022-12" db="EMBL/GenBank/DDBJ databases">
        <title>Sphingomonas abieness sp. nov., an endophytic bacterium isolated from Abies koreana.</title>
        <authorList>
            <person name="Jiang L."/>
            <person name="Lee J."/>
        </authorList>
    </citation>
    <scope>NUCLEOTIDE SEQUENCE [LARGE SCALE GENOMIC DNA]</scope>
    <source>
        <strain evidence="3">PAMB 00755</strain>
    </source>
</reference>
<dbReference type="SUPFAM" id="SSF51306">
    <property type="entry name" value="LexA/Signal peptidase"/>
    <property type="match status" value="1"/>
</dbReference>
<protein>
    <submittedName>
        <fullName evidence="2">S26 family signal peptidase</fullName>
    </submittedName>
</protein>
<dbReference type="EMBL" id="CP115174">
    <property type="protein sequence ID" value="WBO24296.1"/>
    <property type="molecule type" value="Genomic_DNA"/>
</dbReference>
<dbReference type="Proteomes" id="UP001210865">
    <property type="component" value="Chromosome"/>
</dbReference>
<feature type="domain" description="Peptidase S26" evidence="1">
    <location>
        <begin position="80"/>
        <end position="228"/>
    </location>
</feature>
<gene>
    <name evidence="2" type="ORF">PBT88_09445</name>
</gene>
<sequence length="230" mass="25221">MGRAFGGMVVSSAIISMTSITGRVTAAGHELPRAGLMCKDQLVPLPRWQPRLARERRADRLRRRPMLAWVGFGLAMLGLSATRDRHAGPTPWLAWNASGSAPIGLWRIHPGMGVAVGDMAMVRTPDGVRQFAAGRHYVPAGVPLLKRVAAADGAHICAVGRDILIDGHRVAVRRAVDQERRPLPWWTGCRRLSRGQLFLLNRAPDSFDSRYFGPVERGAVIGRAVSLWSR</sequence>
<proteinExistence type="predicted"/>
<evidence type="ECO:0000313" key="3">
    <source>
        <dbReference type="Proteomes" id="UP001210865"/>
    </source>
</evidence>
<evidence type="ECO:0000259" key="1">
    <source>
        <dbReference type="Pfam" id="PF10502"/>
    </source>
</evidence>
<dbReference type="InterPro" id="IPR036286">
    <property type="entry name" value="LexA/Signal_pep-like_sf"/>
</dbReference>